<keyword evidence="2" id="KW-1185">Reference proteome</keyword>
<dbReference type="Proteomes" id="UP000070544">
    <property type="component" value="Unassembled WGS sequence"/>
</dbReference>
<accession>A0A138ZXP0</accession>
<reference evidence="1 2" key="1">
    <citation type="journal article" date="2015" name="Genome Biol. Evol.">
        <title>Phylogenomic analyses indicate that early fungi evolved digesting cell walls of algal ancestors of land plants.</title>
        <authorList>
            <person name="Chang Y."/>
            <person name="Wang S."/>
            <person name="Sekimoto S."/>
            <person name="Aerts A.L."/>
            <person name="Choi C."/>
            <person name="Clum A."/>
            <person name="LaButti K.M."/>
            <person name="Lindquist E.A."/>
            <person name="Yee Ngan C."/>
            <person name="Ohm R.A."/>
            <person name="Salamov A.A."/>
            <person name="Grigoriev I.V."/>
            <person name="Spatafora J.W."/>
            <person name="Berbee M.L."/>
        </authorList>
    </citation>
    <scope>NUCLEOTIDE SEQUENCE [LARGE SCALE GENOMIC DNA]</scope>
    <source>
        <strain evidence="1 2">JEL478</strain>
    </source>
</reference>
<sequence>MTLDRDFYNKVESVAKTLTKNLPTASLASYAATFNAAPTIMRDVLRDLEVFATAVGTSSASSSSAVWLGDSSAKIIMSSASLSGLYEALQKWMETKEVHALSFCCLFLSPIKMCVLSPIDINVSVAHILGDVWGVKIVAPKDKNGDKKQHMWGSGLDFSIDYHS</sequence>
<evidence type="ECO:0000313" key="2">
    <source>
        <dbReference type="Proteomes" id="UP000070544"/>
    </source>
</evidence>
<evidence type="ECO:0000313" key="1">
    <source>
        <dbReference type="EMBL" id="KXS09272.1"/>
    </source>
</evidence>
<gene>
    <name evidence="1" type="ORF">M427DRAFT_39199</name>
</gene>
<proteinExistence type="predicted"/>
<organism evidence="1 2">
    <name type="scientific">Gonapodya prolifera (strain JEL478)</name>
    <name type="common">Monoblepharis prolifera</name>
    <dbReference type="NCBI Taxonomy" id="1344416"/>
    <lineage>
        <taxon>Eukaryota</taxon>
        <taxon>Fungi</taxon>
        <taxon>Fungi incertae sedis</taxon>
        <taxon>Chytridiomycota</taxon>
        <taxon>Chytridiomycota incertae sedis</taxon>
        <taxon>Monoblepharidomycetes</taxon>
        <taxon>Monoblepharidales</taxon>
        <taxon>Gonapodyaceae</taxon>
        <taxon>Gonapodya</taxon>
    </lineage>
</organism>
<name>A0A138ZXP0_GONPJ</name>
<dbReference type="AlphaFoldDB" id="A0A138ZXP0"/>
<protein>
    <submittedName>
        <fullName evidence="1">Uncharacterized protein</fullName>
    </submittedName>
</protein>
<dbReference type="EMBL" id="KQ965873">
    <property type="protein sequence ID" value="KXS09272.1"/>
    <property type="molecule type" value="Genomic_DNA"/>
</dbReference>